<dbReference type="InterPro" id="IPR029063">
    <property type="entry name" value="SAM-dependent_MTases_sf"/>
</dbReference>
<dbReference type="KEGG" id="nwi:Nwi_0542"/>
<dbReference type="HOGENOM" id="CLU_108867_0_0_5"/>
<dbReference type="eggNOG" id="COG3914">
    <property type="taxonomic scope" value="Bacteria"/>
</dbReference>
<evidence type="ECO:0008006" key="4">
    <source>
        <dbReference type="Google" id="ProtNLM"/>
    </source>
</evidence>
<reference evidence="2 3" key="1">
    <citation type="journal article" date="2006" name="Appl. Environ. Microbiol.">
        <title>Genome sequence of the chemolithoautotrophic nitrite-oxidizing bacterium Nitrobacter winogradskyi Nb-255.</title>
        <authorList>
            <person name="Starkenburg S.R."/>
            <person name="Chain P.S."/>
            <person name="Sayavedra-Soto L.A."/>
            <person name="Hauser L."/>
            <person name="Land M.L."/>
            <person name="Larimer F.W."/>
            <person name="Malfatti S.A."/>
            <person name="Klotz M.G."/>
            <person name="Bottomley P.J."/>
            <person name="Arp D.J."/>
            <person name="Hickey W.J."/>
        </authorList>
    </citation>
    <scope>NUCLEOTIDE SEQUENCE [LARGE SCALE GENOMIC DNA]</scope>
    <source>
        <strain evidence="3">ATCC 25391 / DSM 10237 / CIP 104748 / NCIMB 11846 / Nb-255</strain>
    </source>
</reference>
<dbReference type="STRING" id="323098.Nwi_0542"/>
<dbReference type="Gene3D" id="3.40.50.150">
    <property type="entry name" value="Vaccinia Virus protein VP39"/>
    <property type="match status" value="1"/>
</dbReference>
<keyword evidence="3" id="KW-1185">Reference proteome</keyword>
<evidence type="ECO:0000313" key="2">
    <source>
        <dbReference type="EMBL" id="ABA03809.1"/>
    </source>
</evidence>
<gene>
    <name evidence="2" type="ordered locus">Nwi_0542</name>
</gene>
<accession>Q3SV82</accession>
<organism evidence="2 3">
    <name type="scientific">Nitrobacter winogradskyi (strain ATCC 25391 / DSM 10237 / CIP 104748 / NCIMB 11846 / Nb-255)</name>
    <dbReference type="NCBI Taxonomy" id="323098"/>
    <lineage>
        <taxon>Bacteria</taxon>
        <taxon>Pseudomonadati</taxon>
        <taxon>Pseudomonadota</taxon>
        <taxon>Alphaproteobacteria</taxon>
        <taxon>Hyphomicrobiales</taxon>
        <taxon>Nitrobacteraceae</taxon>
        <taxon>Nitrobacter</taxon>
    </lineage>
</organism>
<feature type="region of interest" description="Disordered" evidence="1">
    <location>
        <begin position="1"/>
        <end position="20"/>
    </location>
</feature>
<evidence type="ECO:0000313" key="3">
    <source>
        <dbReference type="Proteomes" id="UP000002531"/>
    </source>
</evidence>
<evidence type="ECO:0000256" key="1">
    <source>
        <dbReference type="SAM" id="MobiDB-lite"/>
    </source>
</evidence>
<dbReference type="EMBL" id="CP000115">
    <property type="protein sequence ID" value="ABA03809.1"/>
    <property type="molecule type" value="Genomic_DNA"/>
</dbReference>
<proteinExistence type="predicted"/>
<protein>
    <recommendedName>
        <fullName evidence="4">Methyltransferase</fullName>
    </recommendedName>
</protein>
<dbReference type="Proteomes" id="UP000002531">
    <property type="component" value="Chromosome"/>
</dbReference>
<dbReference type="AlphaFoldDB" id="Q3SV82"/>
<name>Q3SV82_NITWN</name>
<sequence length="216" mass="24060">MRASVEPRTNNSGNDALLASPMAATDRTQQLLPRMSSDEAALFLSFVRNSRIYVEFGTGGSTVVASRHVQSSILSVDSSREWLDQVRTACAPNQTQPELIFVDIGPIGEWGFPTDASTKKRWPDYHSAIWKMPESTAADLYFVDGRFRVACFAQIVLHCNPNAIIGIHDFTSRPKYHCVREIAREIATAGDISFFRPLPEKKIAESILQSFHSEPS</sequence>